<dbReference type="InterPro" id="IPR042115">
    <property type="entry name" value="PriA_3primeBD_sf"/>
</dbReference>
<dbReference type="InterPro" id="IPR040498">
    <property type="entry name" value="PriA_CRR"/>
</dbReference>
<keyword evidence="7 12" id="KW-0862">Zinc</keyword>
<dbReference type="InterPro" id="IPR005259">
    <property type="entry name" value="PriA"/>
</dbReference>
<feature type="domain" description="Helicase C-terminal" evidence="14">
    <location>
        <begin position="566"/>
        <end position="720"/>
    </location>
</feature>
<evidence type="ECO:0000256" key="7">
    <source>
        <dbReference type="ARBA" id="ARBA00022833"/>
    </source>
</evidence>
<comment type="similarity">
    <text evidence="12">Belongs to the helicase family. PriA subfamily.</text>
</comment>
<dbReference type="RefSeq" id="WP_146294362.1">
    <property type="nucleotide sequence ID" value="NZ_CP042326.1"/>
</dbReference>
<feature type="binding site" evidence="12">
    <location>
        <position position="574"/>
    </location>
    <ligand>
        <name>Zn(2+)</name>
        <dbReference type="ChEBI" id="CHEBI:29105"/>
        <label>1</label>
    </ligand>
</feature>
<dbReference type="SMART" id="SM00490">
    <property type="entry name" value="HELICc"/>
    <property type="match status" value="1"/>
</dbReference>
<evidence type="ECO:0000313" key="15">
    <source>
        <dbReference type="EMBL" id="QDZ38751.1"/>
    </source>
</evidence>
<dbReference type="InterPro" id="IPR014001">
    <property type="entry name" value="Helicase_ATP-bd"/>
</dbReference>
<keyword evidence="3 12" id="KW-0479">Metal-binding</keyword>
<keyword evidence="4 12" id="KW-0547">Nucleotide-binding</keyword>
<accession>A0A5B8NJR3</accession>
<dbReference type="EC" id="5.6.2.4" evidence="12"/>
<evidence type="ECO:0000256" key="5">
    <source>
        <dbReference type="ARBA" id="ARBA00022801"/>
    </source>
</evidence>
<dbReference type="Pfam" id="PF18074">
    <property type="entry name" value="PriA_C"/>
    <property type="match status" value="1"/>
</dbReference>
<dbReference type="Proteomes" id="UP000318453">
    <property type="component" value="Chromosome"/>
</dbReference>
<keyword evidence="9 12" id="KW-0238">DNA-binding</keyword>
<dbReference type="GO" id="GO:0008270">
    <property type="term" value="F:zinc ion binding"/>
    <property type="evidence" value="ECO:0007669"/>
    <property type="project" value="UniProtKB-UniRule"/>
</dbReference>
<keyword evidence="10 12" id="KW-0413">Isomerase</keyword>
<dbReference type="Gene3D" id="3.40.1440.60">
    <property type="entry name" value="PriA, 3(prime) DNA-binding domain"/>
    <property type="match status" value="1"/>
</dbReference>
<dbReference type="InterPro" id="IPR041236">
    <property type="entry name" value="PriA_C"/>
</dbReference>
<dbReference type="Pfam" id="PF18319">
    <property type="entry name" value="Zn_ribbon_PriA"/>
    <property type="match status" value="1"/>
</dbReference>
<dbReference type="PROSITE" id="PS51192">
    <property type="entry name" value="HELICASE_ATP_BIND_1"/>
    <property type="match status" value="1"/>
</dbReference>
<evidence type="ECO:0000256" key="8">
    <source>
        <dbReference type="ARBA" id="ARBA00022840"/>
    </source>
</evidence>
<evidence type="ECO:0000313" key="16">
    <source>
        <dbReference type="Proteomes" id="UP000318453"/>
    </source>
</evidence>
<evidence type="ECO:0000256" key="9">
    <source>
        <dbReference type="ARBA" id="ARBA00023125"/>
    </source>
</evidence>
<dbReference type="OrthoDB" id="9759544at2"/>
<dbReference type="GO" id="GO:0003677">
    <property type="term" value="F:DNA binding"/>
    <property type="evidence" value="ECO:0007669"/>
    <property type="project" value="UniProtKB-UniRule"/>
</dbReference>
<dbReference type="PANTHER" id="PTHR30580:SF0">
    <property type="entry name" value="PRIMOSOMAL PROTEIN N"/>
    <property type="match status" value="1"/>
</dbReference>
<evidence type="ECO:0000256" key="11">
    <source>
        <dbReference type="ARBA" id="ARBA00048988"/>
    </source>
</evidence>
<dbReference type="FunFam" id="3.40.50.300:FF:000489">
    <property type="entry name" value="Primosome assembly protein PriA"/>
    <property type="match status" value="1"/>
</dbReference>
<dbReference type="CDD" id="cd18804">
    <property type="entry name" value="SF2_C_priA"/>
    <property type="match status" value="1"/>
</dbReference>
<protein>
    <recommendedName>
        <fullName evidence="12">Replication restart protein PriA</fullName>
    </recommendedName>
    <alternativeName>
        <fullName evidence="12">ATP-dependent DNA helicase PriA</fullName>
        <ecNumber evidence="12">5.6.2.4</ecNumber>
    </alternativeName>
    <alternativeName>
        <fullName evidence="12">DNA 3'-5' helicase PriA</fullName>
    </alternativeName>
</protein>
<dbReference type="InterPro" id="IPR001650">
    <property type="entry name" value="Helicase_C-like"/>
</dbReference>
<organism evidence="15 16">
    <name type="scientific">Euhalothece natronophila Z-M001</name>
    <dbReference type="NCBI Taxonomy" id="522448"/>
    <lineage>
        <taxon>Bacteria</taxon>
        <taxon>Bacillati</taxon>
        <taxon>Cyanobacteriota</taxon>
        <taxon>Cyanophyceae</taxon>
        <taxon>Oscillatoriophycideae</taxon>
        <taxon>Chroococcales</taxon>
        <taxon>Halothecacae</taxon>
        <taxon>Halothece cluster</taxon>
        <taxon>Euhalothece</taxon>
    </lineage>
</organism>
<evidence type="ECO:0000256" key="1">
    <source>
        <dbReference type="ARBA" id="ARBA00022515"/>
    </source>
</evidence>
<dbReference type="GO" id="GO:0016887">
    <property type="term" value="F:ATP hydrolysis activity"/>
    <property type="evidence" value="ECO:0007669"/>
    <property type="project" value="RHEA"/>
</dbReference>
<dbReference type="InterPro" id="IPR027417">
    <property type="entry name" value="P-loop_NTPase"/>
</dbReference>
<dbReference type="SUPFAM" id="SSF52540">
    <property type="entry name" value="P-loop containing nucleoside triphosphate hydrolases"/>
    <property type="match status" value="1"/>
</dbReference>
<sequence>MLNSPVVPVVASSQGNYNPDNSQTAQWVEVLVDCPDIPGLLTYHLPSEMTVQPGDILSVPLRNQIVGGIAIRLVSSLPENLSENQIRDVETVVSESLFPPRYWQLLEKVAHYYCSPLLSVIHTALPPGLLGKSQLRIRLKPDVIPEGATEFCSSVGVAVLRLLQSQQTGDYSARYLRQQIKGAQRGINELMRRGWVESYLQQPQQSRPKRQKAVLLVGESPELTPRQREVLEFLRRRGGELWLTELLQACSTTSSTVSGLEKKGCVVIQEQERLRFAQTPDQELDQPKTLNHAQQEALNTINALDGFQQVLLHGVTGSGKTEVYLQAIAPILQAGYSVLILVPEIGLTPQLCDRFRARYGNQVCIYHSALSTGERYDTWRQMLRGDPQIVIGTRSAVFAPLPKLGMIILDEEHDSSFKQTQRLPTYHARTVAKWRAELEHCPLILGSATPSLETWETPEKYYLSLPERIYSRPLPPISVVDMRQELQQGNRSIFSQPLQTALQNLKAQGKQGILFIPRRGHSTFVSCRSCGYVMECPHCDVSLSYHYTHEGGTQSLRCHYCNHTQLQPKQCPACGSPYLKHFGTGTQRVKQALEQEFPDLRTLRFDSDTTRTKGAHRSLLNQFTNYEADLLVGTQMLTKGLDIAQVTLVAVVSADGVLHRSDYMAAERAFQTLAQVAGRAGRGDDPGQVIIQTYNPEHPVIAALYNHDYRRFAQAELENRYAYNYPPYGKLILLNLSGLDALEVQQTATLLADVCRSKNEENQYEVLGPAPASVMRIARRYRWQILLKCSRTEGENQLSWLTDLYQFCPKNISLNIDVDPLDMG</sequence>
<dbReference type="GO" id="GO:0006270">
    <property type="term" value="P:DNA replication initiation"/>
    <property type="evidence" value="ECO:0007669"/>
    <property type="project" value="TreeGrafter"/>
</dbReference>
<evidence type="ECO:0000256" key="6">
    <source>
        <dbReference type="ARBA" id="ARBA00022806"/>
    </source>
</evidence>
<comment type="subunit">
    <text evidence="12">Component of the replication restart primosome.</text>
</comment>
<dbReference type="HAMAP" id="MF_00983">
    <property type="entry name" value="PriA"/>
    <property type="match status" value="1"/>
</dbReference>
<feature type="binding site" evidence="12">
    <location>
        <position position="536"/>
    </location>
    <ligand>
        <name>Zn(2+)</name>
        <dbReference type="ChEBI" id="CHEBI:29105"/>
        <label>2</label>
    </ligand>
</feature>
<feature type="binding site" evidence="12">
    <location>
        <position position="561"/>
    </location>
    <ligand>
        <name>Zn(2+)</name>
        <dbReference type="ChEBI" id="CHEBI:29105"/>
        <label>2</label>
    </ligand>
</feature>
<dbReference type="GO" id="GO:0006269">
    <property type="term" value="P:DNA replication, synthesis of primer"/>
    <property type="evidence" value="ECO:0007669"/>
    <property type="project" value="UniProtKB-KW"/>
</dbReference>
<evidence type="ECO:0000256" key="3">
    <source>
        <dbReference type="ARBA" id="ARBA00022723"/>
    </source>
</evidence>
<keyword evidence="8 12" id="KW-0067">ATP-binding</keyword>
<evidence type="ECO:0000256" key="10">
    <source>
        <dbReference type="ARBA" id="ARBA00023235"/>
    </source>
</evidence>
<comment type="function">
    <text evidence="12">Initiates the restart of stalled replication forks, which reloads the replicative helicase on sites other than the origin of replication. Recognizes and binds to abandoned replication forks and remodels them to uncover a helicase loading site. Promotes assembly of the primosome at these replication forks.</text>
</comment>
<dbReference type="PANTHER" id="PTHR30580">
    <property type="entry name" value="PRIMOSOMAL PROTEIN N"/>
    <property type="match status" value="1"/>
</dbReference>
<evidence type="ECO:0000256" key="12">
    <source>
        <dbReference type="HAMAP-Rule" id="MF_00983"/>
    </source>
</evidence>
<gene>
    <name evidence="12 15" type="primary">priA</name>
    <name evidence="15" type="ORF">FRE64_01610</name>
</gene>
<keyword evidence="2 12" id="KW-0235">DNA replication</keyword>
<dbReference type="CDD" id="cd17929">
    <property type="entry name" value="DEXHc_priA"/>
    <property type="match status" value="1"/>
</dbReference>
<evidence type="ECO:0000259" key="14">
    <source>
        <dbReference type="PROSITE" id="PS51194"/>
    </source>
</evidence>
<dbReference type="GO" id="GO:1990077">
    <property type="term" value="C:primosome complex"/>
    <property type="evidence" value="ECO:0007669"/>
    <property type="project" value="UniProtKB-UniRule"/>
</dbReference>
<feature type="binding site" evidence="12">
    <location>
        <position position="527"/>
    </location>
    <ligand>
        <name>Zn(2+)</name>
        <dbReference type="ChEBI" id="CHEBI:29105"/>
        <label>1</label>
    </ligand>
</feature>
<keyword evidence="5 12" id="KW-0378">Hydrolase</keyword>
<dbReference type="EMBL" id="CP042326">
    <property type="protein sequence ID" value="QDZ38751.1"/>
    <property type="molecule type" value="Genomic_DNA"/>
</dbReference>
<proteinExistence type="inferred from homology"/>
<feature type="domain" description="Helicase ATP-binding" evidence="13">
    <location>
        <begin position="301"/>
        <end position="468"/>
    </location>
</feature>
<dbReference type="InterPro" id="IPR041222">
    <property type="entry name" value="PriA_3primeBD"/>
</dbReference>
<dbReference type="GO" id="GO:0006302">
    <property type="term" value="P:double-strand break repair"/>
    <property type="evidence" value="ECO:0007669"/>
    <property type="project" value="InterPro"/>
</dbReference>
<feature type="binding site" evidence="12">
    <location>
        <position position="558"/>
    </location>
    <ligand>
        <name>Zn(2+)</name>
        <dbReference type="ChEBI" id="CHEBI:29105"/>
        <label>2</label>
    </ligand>
</feature>
<evidence type="ECO:0000259" key="13">
    <source>
        <dbReference type="PROSITE" id="PS51192"/>
    </source>
</evidence>
<dbReference type="NCBIfam" id="NF004066">
    <property type="entry name" value="PRK05580.1-3"/>
    <property type="match status" value="1"/>
</dbReference>
<dbReference type="Pfam" id="PF00270">
    <property type="entry name" value="DEAD"/>
    <property type="match status" value="1"/>
</dbReference>
<dbReference type="SMART" id="SM00487">
    <property type="entry name" value="DEXDc"/>
    <property type="match status" value="1"/>
</dbReference>
<dbReference type="GO" id="GO:0043138">
    <property type="term" value="F:3'-5' DNA helicase activity"/>
    <property type="evidence" value="ECO:0007669"/>
    <property type="project" value="UniProtKB-EC"/>
</dbReference>
<comment type="catalytic activity">
    <reaction evidence="11 12">
        <text>ATP + H2O = ADP + phosphate + H(+)</text>
        <dbReference type="Rhea" id="RHEA:13065"/>
        <dbReference type="ChEBI" id="CHEBI:15377"/>
        <dbReference type="ChEBI" id="CHEBI:15378"/>
        <dbReference type="ChEBI" id="CHEBI:30616"/>
        <dbReference type="ChEBI" id="CHEBI:43474"/>
        <dbReference type="ChEBI" id="CHEBI:456216"/>
        <dbReference type="EC" id="5.6.2.4"/>
    </reaction>
</comment>
<keyword evidence="1 12" id="KW-0639">Primosome</keyword>
<dbReference type="Gene3D" id="3.40.50.300">
    <property type="entry name" value="P-loop containing nucleotide triphosphate hydrolases"/>
    <property type="match status" value="2"/>
</dbReference>
<dbReference type="Pfam" id="PF00271">
    <property type="entry name" value="Helicase_C"/>
    <property type="match status" value="1"/>
</dbReference>
<dbReference type="GO" id="GO:0005524">
    <property type="term" value="F:ATP binding"/>
    <property type="evidence" value="ECO:0007669"/>
    <property type="project" value="UniProtKB-UniRule"/>
</dbReference>
<keyword evidence="16" id="KW-1185">Reference proteome</keyword>
<evidence type="ECO:0000256" key="2">
    <source>
        <dbReference type="ARBA" id="ARBA00022705"/>
    </source>
</evidence>
<dbReference type="KEGG" id="enn:FRE64_01610"/>
<comment type="cofactor">
    <cofactor evidence="12">
        <name>Zn(2+)</name>
        <dbReference type="ChEBI" id="CHEBI:29105"/>
    </cofactor>
    <text evidence="12">Binds 2 zinc ions per subunit.</text>
</comment>
<dbReference type="PROSITE" id="PS51194">
    <property type="entry name" value="HELICASE_CTER"/>
    <property type="match status" value="1"/>
</dbReference>
<reference evidence="15" key="1">
    <citation type="submission" date="2019-08" db="EMBL/GenBank/DDBJ databases">
        <title>Carotenoids and Carotenoid Binding Proteins in the Halophilic Cyanobacterium Euhalothece sp. ZM00.</title>
        <authorList>
            <person name="Cho S.M."/>
            <person name="Song J.Y."/>
            <person name="Park Y.-I."/>
        </authorList>
    </citation>
    <scope>NUCLEOTIDE SEQUENCE [LARGE SCALE GENOMIC DNA]</scope>
    <source>
        <strain evidence="15">Z-M001</strain>
    </source>
</reference>
<dbReference type="GO" id="GO:0006310">
    <property type="term" value="P:DNA recombination"/>
    <property type="evidence" value="ECO:0007669"/>
    <property type="project" value="InterPro"/>
</dbReference>
<feature type="binding site" evidence="12">
    <location>
        <position position="539"/>
    </location>
    <ligand>
        <name>Zn(2+)</name>
        <dbReference type="ChEBI" id="CHEBI:29105"/>
        <label>2</label>
    </ligand>
</feature>
<dbReference type="NCBIfam" id="TIGR00595">
    <property type="entry name" value="priA"/>
    <property type="match status" value="1"/>
</dbReference>
<comment type="catalytic activity">
    <reaction evidence="12">
        <text>Couples ATP hydrolysis with the unwinding of duplex DNA by translocating in the 3'-5' direction.</text>
        <dbReference type="EC" id="5.6.2.4"/>
    </reaction>
</comment>
<dbReference type="InterPro" id="IPR011545">
    <property type="entry name" value="DEAD/DEAH_box_helicase_dom"/>
</dbReference>
<dbReference type="Pfam" id="PF17764">
    <property type="entry name" value="PriA_3primeBD"/>
    <property type="match status" value="1"/>
</dbReference>
<feature type="binding site" evidence="12">
    <location>
        <position position="571"/>
    </location>
    <ligand>
        <name>Zn(2+)</name>
        <dbReference type="ChEBI" id="CHEBI:29105"/>
        <label>1</label>
    </ligand>
</feature>
<name>A0A5B8NJR3_9CHRO</name>
<dbReference type="AlphaFoldDB" id="A0A5B8NJR3"/>
<keyword evidence="6 12" id="KW-0347">Helicase</keyword>
<feature type="binding site" evidence="12">
    <location>
        <position position="530"/>
    </location>
    <ligand>
        <name>Zn(2+)</name>
        <dbReference type="ChEBI" id="CHEBI:29105"/>
        <label>1</label>
    </ligand>
</feature>
<evidence type="ECO:0000256" key="4">
    <source>
        <dbReference type="ARBA" id="ARBA00022741"/>
    </source>
</evidence>